<dbReference type="EMBL" id="LR796935">
    <property type="protein sequence ID" value="CAB4176779.1"/>
    <property type="molecule type" value="Genomic_DNA"/>
</dbReference>
<evidence type="ECO:0000313" key="3">
    <source>
        <dbReference type="EMBL" id="CAB4176779.1"/>
    </source>
</evidence>
<name>A0A6J7XCH7_9CAUD</name>
<keyword evidence="1" id="KW-0472">Membrane</keyword>
<dbReference type="EMBL" id="LR797262">
    <property type="protein sequence ID" value="CAB4198068.1"/>
    <property type="molecule type" value="Genomic_DNA"/>
</dbReference>
<proteinExistence type="predicted"/>
<keyword evidence="1" id="KW-1133">Transmembrane helix</keyword>
<feature type="transmembrane region" description="Helical" evidence="1">
    <location>
        <begin position="43"/>
        <end position="63"/>
    </location>
</feature>
<dbReference type="EMBL" id="LR797362">
    <property type="protein sequence ID" value="CAB4210658.1"/>
    <property type="molecule type" value="Genomic_DNA"/>
</dbReference>
<evidence type="ECO:0000256" key="1">
    <source>
        <dbReference type="SAM" id="Phobius"/>
    </source>
</evidence>
<keyword evidence="1" id="KW-0812">Transmembrane</keyword>
<evidence type="ECO:0000313" key="5">
    <source>
        <dbReference type="EMBL" id="CAB4198068.1"/>
    </source>
</evidence>
<dbReference type="EMBL" id="LR796840">
    <property type="protein sequence ID" value="CAB4169191.1"/>
    <property type="molecule type" value="Genomic_DNA"/>
</dbReference>
<accession>A0A6J7XCH7</accession>
<evidence type="ECO:0000313" key="6">
    <source>
        <dbReference type="EMBL" id="CAB4210658.1"/>
    </source>
</evidence>
<sequence>MTKEQIKIEIQKQTSFDKLYSFWKDPRQRFNNAEINKKKKNNYLHCLLVILVISIVFFLIQALHFSF</sequence>
<reference evidence="7" key="1">
    <citation type="submission" date="2020-05" db="EMBL/GenBank/DDBJ databases">
        <authorList>
            <person name="Chiriac C."/>
            <person name="Salcher M."/>
            <person name="Ghai R."/>
            <person name="Kavagutti S V."/>
        </authorList>
    </citation>
    <scope>NUCLEOTIDE SEQUENCE</scope>
</reference>
<evidence type="ECO:0000313" key="7">
    <source>
        <dbReference type="EMBL" id="CAB5227479.1"/>
    </source>
</evidence>
<dbReference type="EMBL" id="LR798374">
    <property type="protein sequence ID" value="CAB5227479.1"/>
    <property type="molecule type" value="Genomic_DNA"/>
</dbReference>
<protein>
    <submittedName>
        <fullName evidence="7">Uncharacterized protein</fullName>
    </submittedName>
</protein>
<evidence type="ECO:0000313" key="2">
    <source>
        <dbReference type="EMBL" id="CAB4169191.1"/>
    </source>
</evidence>
<gene>
    <name evidence="4" type="ORF">UFOVP1074_44</name>
    <name evidence="5" type="ORF">UFOVP1310_37</name>
    <name evidence="6" type="ORF">UFOVP1424_35</name>
    <name evidence="7" type="ORF">UFOVP1521_35</name>
    <name evidence="2" type="ORF">UFOVP899_60</name>
    <name evidence="3" type="ORF">UFOVP987_59</name>
</gene>
<dbReference type="EMBL" id="LR797006">
    <property type="protein sequence ID" value="CAB4181197.1"/>
    <property type="molecule type" value="Genomic_DNA"/>
</dbReference>
<organism evidence="7">
    <name type="scientific">uncultured Caudovirales phage</name>
    <dbReference type="NCBI Taxonomy" id="2100421"/>
    <lineage>
        <taxon>Viruses</taxon>
        <taxon>Duplodnaviria</taxon>
        <taxon>Heunggongvirae</taxon>
        <taxon>Uroviricota</taxon>
        <taxon>Caudoviricetes</taxon>
        <taxon>Peduoviridae</taxon>
        <taxon>Maltschvirus</taxon>
        <taxon>Maltschvirus maltsch</taxon>
    </lineage>
</organism>
<evidence type="ECO:0000313" key="4">
    <source>
        <dbReference type="EMBL" id="CAB4181197.1"/>
    </source>
</evidence>